<reference evidence="1 2" key="1">
    <citation type="submission" date="2020-02" db="EMBL/GenBank/DDBJ databases">
        <authorList>
            <person name="Kociolek L.K."/>
            <person name="Ozer E.A."/>
        </authorList>
    </citation>
    <scope>NUCLEOTIDE SEQUENCE [LARGE SCALE GENOMIC DNA]</scope>
    <source>
        <strain evidence="1 2">ATCC 14501</strain>
    </source>
</reference>
<dbReference type="Proteomes" id="UP000503330">
    <property type="component" value="Chromosome"/>
</dbReference>
<proteinExistence type="predicted"/>
<organism evidence="1 2">
    <name type="scientific">Clostridium innocuum</name>
    <dbReference type="NCBI Taxonomy" id="1522"/>
    <lineage>
        <taxon>Bacteria</taxon>
        <taxon>Bacillati</taxon>
        <taxon>Bacillota</taxon>
        <taxon>Clostridia</taxon>
        <taxon>Eubacteriales</taxon>
        <taxon>Clostridiaceae</taxon>
        <taxon>Clostridium</taxon>
    </lineage>
</organism>
<protein>
    <submittedName>
        <fullName evidence="1">Uncharacterized protein</fullName>
    </submittedName>
</protein>
<evidence type="ECO:0000313" key="2">
    <source>
        <dbReference type="Proteomes" id="UP000503330"/>
    </source>
</evidence>
<sequence>MIRRPRDLDSIFGDDGSPIISDTELNEIKISQLKPYPGHGFKRYSEIRMQKMVESIKTAGILVLC</sequence>
<evidence type="ECO:0000313" key="1">
    <source>
        <dbReference type="EMBL" id="QJA04107.1"/>
    </source>
</evidence>
<dbReference type="AlphaFoldDB" id="A0AAP9MHW3"/>
<gene>
    <name evidence="1" type="ORF">G4D54_17500</name>
</gene>
<dbReference type="RefSeq" id="WP_002607575.1">
    <property type="nucleotide sequence ID" value="NZ_BAAACC010000015.1"/>
</dbReference>
<accession>A0AAP9MHW3</accession>
<dbReference type="GeneID" id="61927371"/>
<dbReference type="EMBL" id="CP048838">
    <property type="protein sequence ID" value="QJA04107.1"/>
    <property type="molecule type" value="Genomic_DNA"/>
</dbReference>
<name>A0AAP9MHW3_CLOIN</name>